<gene>
    <name evidence="1" type="ORF">Sya03_24970</name>
</gene>
<accession>A0A8J3Y8D9</accession>
<sequence>MTVHARPTAGELQAVAVLPPEVLGRYLSGTGWQPGERLERATLWTRREDDGEFEILLPADRAVRDYPGRMADLLTTVAAVEDRPIPLIVDDLQASGSDTVAFRLLPGGPSGTIPLFNAVDALAGVRELLVASTYALMVDTPMLVQGRRPERAFEFARTVRLGSPRAGSWSIAARLPVGEPGGDAEAPLGRRVSVQLHRTVRACFAASGEALSDFDPELFLRRTGEGVSANACAALTQLGRDGVPFDIRFGWTPQLRSSLPTRSFRFRPGQIEVLRMAAEHLRVVVPDGQITVEGQVSRLRRDTGEGGQATVRGPIRTVYGASDRSVRVLLPDDLYRVVVEAHGRRRQVRVTGTAVRGRIERVARVEVLERPSPG</sequence>
<proteinExistence type="predicted"/>
<protein>
    <submittedName>
        <fullName evidence="1">Uncharacterized protein</fullName>
    </submittedName>
</protein>
<evidence type="ECO:0000313" key="1">
    <source>
        <dbReference type="EMBL" id="GIJ03145.1"/>
    </source>
</evidence>
<evidence type="ECO:0000313" key="2">
    <source>
        <dbReference type="Proteomes" id="UP000652013"/>
    </source>
</evidence>
<name>A0A8J3Y8D9_9ACTN</name>
<keyword evidence="2" id="KW-1185">Reference proteome</keyword>
<dbReference type="EMBL" id="BOOY01000018">
    <property type="protein sequence ID" value="GIJ03145.1"/>
    <property type="molecule type" value="Genomic_DNA"/>
</dbReference>
<organism evidence="1 2">
    <name type="scientific">Spirilliplanes yamanashiensis</name>
    <dbReference type="NCBI Taxonomy" id="42233"/>
    <lineage>
        <taxon>Bacteria</taxon>
        <taxon>Bacillati</taxon>
        <taxon>Actinomycetota</taxon>
        <taxon>Actinomycetes</taxon>
        <taxon>Micromonosporales</taxon>
        <taxon>Micromonosporaceae</taxon>
        <taxon>Spirilliplanes</taxon>
    </lineage>
</organism>
<dbReference type="AlphaFoldDB" id="A0A8J3Y8D9"/>
<reference evidence="1" key="1">
    <citation type="submission" date="2021-01" db="EMBL/GenBank/DDBJ databases">
        <title>Whole genome shotgun sequence of Spirilliplanes yamanashiensis NBRC 15828.</title>
        <authorList>
            <person name="Komaki H."/>
            <person name="Tamura T."/>
        </authorList>
    </citation>
    <scope>NUCLEOTIDE SEQUENCE</scope>
    <source>
        <strain evidence="1">NBRC 15828</strain>
    </source>
</reference>
<dbReference type="RefSeq" id="WP_203938431.1">
    <property type="nucleotide sequence ID" value="NZ_BAAAGJ010000005.1"/>
</dbReference>
<dbReference type="Proteomes" id="UP000652013">
    <property type="component" value="Unassembled WGS sequence"/>
</dbReference>
<comment type="caution">
    <text evidence="1">The sequence shown here is derived from an EMBL/GenBank/DDBJ whole genome shotgun (WGS) entry which is preliminary data.</text>
</comment>